<accession>A0A7N4P0D9</accession>
<sequence length="324" mass="37264">MTHFDQGLKYGLPAVKNKYASKYDHQAEEDLRKWIEEVTGFSIGTNFQWSLKNGIILCELINKLEPGSVKTVNVSLLHWPQLENISNFIKAVQAYGVKPPDVFEENDLYDNENMTRVRSTLLALADLAKTKGFHTTIEDSIKHSENQARSFDEEPRNEENVIDSQKETNRPDGQVGMTAFGTREYLYDSLWTNLDKLFDMTTIELEMDTNKGTRLAGKLAQGAGVREDVYLIWRELEEARNTLAQIQKVVDDSMKPEGSGARCGRWCLWLLSNLEPTNESRKQHSFYTSKFNKTRGIKLLVSLTAYMVIFFILVKKEFILHMYN</sequence>
<dbReference type="PANTHER" id="PTHR47385">
    <property type="entry name" value="CALPONIN"/>
    <property type="match status" value="1"/>
</dbReference>
<dbReference type="SUPFAM" id="SSF47576">
    <property type="entry name" value="Calponin-homology domain, CH-domain"/>
    <property type="match status" value="1"/>
</dbReference>
<dbReference type="PRINTS" id="PR00889">
    <property type="entry name" value="CALPONIN"/>
</dbReference>
<keyword evidence="2" id="KW-1133">Transmembrane helix</keyword>
<feature type="region of interest" description="Disordered" evidence="1">
    <location>
        <begin position="144"/>
        <end position="175"/>
    </location>
</feature>
<dbReference type="InterPro" id="IPR003096">
    <property type="entry name" value="SM22_calponin"/>
</dbReference>
<dbReference type="InterPro" id="IPR001715">
    <property type="entry name" value="CH_dom"/>
</dbReference>
<feature type="compositionally biased region" description="Basic and acidic residues" evidence="1">
    <location>
        <begin position="144"/>
        <end position="170"/>
    </location>
</feature>
<evidence type="ECO:0000313" key="4">
    <source>
        <dbReference type="Ensembl" id="ENSSHAP00000030950.1"/>
    </source>
</evidence>
<evidence type="ECO:0000313" key="5">
    <source>
        <dbReference type="Proteomes" id="UP000007648"/>
    </source>
</evidence>
<keyword evidence="2" id="KW-0472">Membrane</keyword>
<evidence type="ECO:0000256" key="1">
    <source>
        <dbReference type="SAM" id="MobiDB-lite"/>
    </source>
</evidence>
<feature type="domain" description="Calponin-homology (CH)" evidence="3">
    <location>
        <begin position="25"/>
        <end position="129"/>
    </location>
</feature>
<keyword evidence="5" id="KW-1185">Reference proteome</keyword>
<dbReference type="GO" id="GO:0005925">
    <property type="term" value="C:focal adhesion"/>
    <property type="evidence" value="ECO:0007669"/>
    <property type="project" value="TreeGrafter"/>
</dbReference>
<feature type="transmembrane region" description="Helical" evidence="2">
    <location>
        <begin position="296"/>
        <end position="314"/>
    </location>
</feature>
<dbReference type="InterPro" id="IPR050606">
    <property type="entry name" value="Calponin-like"/>
</dbReference>
<proteinExistence type="predicted"/>
<keyword evidence="2" id="KW-0812">Transmembrane</keyword>
<dbReference type="PRINTS" id="PR00888">
    <property type="entry name" value="SM22CALPONIN"/>
</dbReference>
<dbReference type="GO" id="GO:0051015">
    <property type="term" value="F:actin filament binding"/>
    <property type="evidence" value="ECO:0007669"/>
    <property type="project" value="TreeGrafter"/>
</dbReference>
<dbReference type="Gene3D" id="1.10.418.10">
    <property type="entry name" value="Calponin-like domain"/>
    <property type="match status" value="1"/>
</dbReference>
<dbReference type="GeneTree" id="ENSGT00940000157237"/>
<evidence type="ECO:0000256" key="2">
    <source>
        <dbReference type="SAM" id="Phobius"/>
    </source>
</evidence>
<dbReference type="PROSITE" id="PS50021">
    <property type="entry name" value="CH"/>
    <property type="match status" value="1"/>
</dbReference>
<dbReference type="Ensembl" id="ENSSHAT00000037732.1">
    <property type="protein sequence ID" value="ENSSHAP00000030950.1"/>
    <property type="gene ID" value="ENSSHAG00000005377.2"/>
</dbReference>
<protein>
    <recommendedName>
        <fullName evidence="3">Calponin-homology (CH) domain-containing protein</fullName>
    </recommendedName>
</protein>
<dbReference type="GO" id="GO:0031032">
    <property type="term" value="P:actomyosin structure organization"/>
    <property type="evidence" value="ECO:0007669"/>
    <property type="project" value="InterPro"/>
</dbReference>
<dbReference type="PANTHER" id="PTHR47385:SF17">
    <property type="entry name" value="CALPONIN-3"/>
    <property type="match status" value="1"/>
</dbReference>
<reference evidence="4" key="3">
    <citation type="submission" date="2025-09" db="UniProtKB">
        <authorList>
            <consortium name="Ensembl"/>
        </authorList>
    </citation>
    <scope>IDENTIFICATION</scope>
</reference>
<evidence type="ECO:0000259" key="3">
    <source>
        <dbReference type="PROSITE" id="PS50021"/>
    </source>
</evidence>
<dbReference type="Pfam" id="PF00307">
    <property type="entry name" value="CH"/>
    <property type="match status" value="1"/>
</dbReference>
<dbReference type="GO" id="GO:0015629">
    <property type="term" value="C:actin cytoskeleton"/>
    <property type="evidence" value="ECO:0007669"/>
    <property type="project" value="TreeGrafter"/>
</dbReference>
<organism evidence="4 5">
    <name type="scientific">Sarcophilus harrisii</name>
    <name type="common">Tasmanian devil</name>
    <name type="synonym">Sarcophilus laniarius</name>
    <dbReference type="NCBI Taxonomy" id="9305"/>
    <lineage>
        <taxon>Eukaryota</taxon>
        <taxon>Metazoa</taxon>
        <taxon>Chordata</taxon>
        <taxon>Craniata</taxon>
        <taxon>Vertebrata</taxon>
        <taxon>Euteleostomi</taxon>
        <taxon>Mammalia</taxon>
        <taxon>Metatheria</taxon>
        <taxon>Dasyuromorphia</taxon>
        <taxon>Dasyuridae</taxon>
        <taxon>Sarcophilus</taxon>
    </lineage>
</organism>
<reference evidence="4 5" key="1">
    <citation type="journal article" date="2011" name="Proc. Natl. Acad. Sci. U.S.A.">
        <title>Genetic diversity and population structure of the endangered marsupial Sarcophilus harrisii (Tasmanian devil).</title>
        <authorList>
            <person name="Miller W."/>
            <person name="Hayes V.M."/>
            <person name="Ratan A."/>
            <person name="Petersen D.C."/>
            <person name="Wittekindt N.E."/>
            <person name="Miller J."/>
            <person name="Walenz B."/>
            <person name="Knight J."/>
            <person name="Qi J."/>
            <person name="Zhao F."/>
            <person name="Wang Q."/>
            <person name="Bedoya-Reina O.C."/>
            <person name="Katiyar N."/>
            <person name="Tomsho L.P."/>
            <person name="Kasson L.M."/>
            <person name="Hardie R.A."/>
            <person name="Woodbridge P."/>
            <person name="Tindall E.A."/>
            <person name="Bertelsen M.F."/>
            <person name="Dixon D."/>
            <person name="Pyecroft S."/>
            <person name="Helgen K.M."/>
            <person name="Lesk A.M."/>
            <person name="Pringle T.H."/>
            <person name="Patterson N."/>
            <person name="Zhang Y."/>
            <person name="Kreiss A."/>
            <person name="Woods G.M."/>
            <person name="Jones M.E."/>
            <person name="Schuster S.C."/>
        </authorList>
    </citation>
    <scope>NUCLEOTIDE SEQUENCE [LARGE SCALE GENOMIC DNA]</scope>
</reference>
<dbReference type="InterPro" id="IPR036872">
    <property type="entry name" value="CH_dom_sf"/>
</dbReference>
<dbReference type="GO" id="GO:0007015">
    <property type="term" value="P:actin filament organization"/>
    <property type="evidence" value="ECO:0007669"/>
    <property type="project" value="TreeGrafter"/>
</dbReference>
<dbReference type="Proteomes" id="UP000007648">
    <property type="component" value="Unassembled WGS sequence"/>
</dbReference>
<dbReference type="InterPro" id="IPR001997">
    <property type="entry name" value="Calponin/LIMCH1"/>
</dbReference>
<reference evidence="4" key="2">
    <citation type="submission" date="2025-08" db="UniProtKB">
        <authorList>
            <consortium name="Ensembl"/>
        </authorList>
    </citation>
    <scope>IDENTIFICATION</scope>
</reference>
<name>A0A7N4P0D9_SARHA</name>
<dbReference type="SMART" id="SM00033">
    <property type="entry name" value="CH"/>
    <property type="match status" value="1"/>
</dbReference>
<dbReference type="AlphaFoldDB" id="A0A7N4P0D9"/>